<dbReference type="NCBIfam" id="NF005297">
    <property type="entry name" value="PRK06824.1"/>
    <property type="match status" value="1"/>
</dbReference>
<dbReference type="FunFam" id="3.30.780.10:FF:000002">
    <property type="entry name" value="Stress response translation initiation inhibitor"/>
    <property type="match status" value="1"/>
</dbReference>
<keyword evidence="2" id="KW-0810">Translation regulation</keyword>
<dbReference type="AlphaFoldDB" id="A0A0M9U2V9"/>
<dbReference type="GO" id="GO:0003743">
    <property type="term" value="F:translation initiation factor activity"/>
    <property type="evidence" value="ECO:0007669"/>
    <property type="project" value="UniProtKB-KW"/>
</dbReference>
<dbReference type="GO" id="GO:0006417">
    <property type="term" value="P:regulation of translation"/>
    <property type="evidence" value="ECO:0007669"/>
    <property type="project" value="UniProtKB-KW"/>
</dbReference>
<feature type="domain" description="SUI1" evidence="4">
    <location>
        <begin position="52"/>
        <end position="112"/>
    </location>
</feature>
<evidence type="ECO:0000313" key="7">
    <source>
        <dbReference type="Proteomes" id="UP000050501"/>
    </source>
</evidence>
<sequence>MDRSKYSRTVYTTESGRMCPQCGRAQTDCICARKKAAPAAGDGVVRLRLERKGRGGKTVSLVTGLPLGEEALRELAAEMKRRCGTGGAVKDGVIEIQGDHRALLQTLLKEKGYNAKLAGG</sequence>
<protein>
    <submittedName>
        <fullName evidence="5">Translation initiation factor 1</fullName>
    </submittedName>
</protein>
<dbReference type="RefSeq" id="WP_062419392.1">
    <property type="nucleotide sequence ID" value="NZ_BBXZ01000158.1"/>
</dbReference>
<proteinExistence type="inferred from homology"/>
<dbReference type="PIRSF" id="PIRSF037511">
    <property type="entry name" value="Transl_init_SUI1_pro"/>
    <property type="match status" value="1"/>
</dbReference>
<dbReference type="Gene3D" id="3.30.780.10">
    <property type="entry name" value="SUI1-like domain"/>
    <property type="match status" value="1"/>
</dbReference>
<evidence type="ECO:0000259" key="4">
    <source>
        <dbReference type="PROSITE" id="PS50296"/>
    </source>
</evidence>
<evidence type="ECO:0000256" key="3">
    <source>
        <dbReference type="ARBA" id="ARBA00022917"/>
    </source>
</evidence>
<evidence type="ECO:0000256" key="1">
    <source>
        <dbReference type="ARBA" id="ARBA00005422"/>
    </source>
</evidence>
<keyword evidence="7" id="KW-1185">Reference proteome</keyword>
<gene>
    <name evidence="6" type="ORF">ADN01_01290</name>
    <name evidence="5" type="ORF">LSAC_02982</name>
</gene>
<dbReference type="InterPro" id="IPR050318">
    <property type="entry name" value="DENR/SUI1_TIF"/>
</dbReference>
<reference evidence="6 7" key="2">
    <citation type="submission" date="2015-07" db="EMBL/GenBank/DDBJ databases">
        <title>Genome sequence of Levilinea saccharolytica DSM 16555.</title>
        <authorList>
            <person name="Hemp J."/>
            <person name="Ward L.M."/>
            <person name="Pace L.A."/>
            <person name="Fischer W.W."/>
        </authorList>
    </citation>
    <scope>NUCLEOTIDE SEQUENCE [LARGE SCALE GENOMIC DNA]</scope>
    <source>
        <strain evidence="6 7">KIBI-1</strain>
    </source>
</reference>
<dbReference type="GO" id="GO:0003729">
    <property type="term" value="F:mRNA binding"/>
    <property type="evidence" value="ECO:0007669"/>
    <property type="project" value="TreeGrafter"/>
</dbReference>
<dbReference type="STRING" id="229921.ADN01_01290"/>
<dbReference type="InterPro" id="IPR005872">
    <property type="entry name" value="SUI1_arc_bac"/>
</dbReference>
<dbReference type="Proteomes" id="UP000050501">
    <property type="component" value="Unassembled WGS sequence"/>
</dbReference>
<dbReference type="EMBL" id="LGCM01000003">
    <property type="protein sequence ID" value="KPL91579.1"/>
    <property type="molecule type" value="Genomic_DNA"/>
</dbReference>
<dbReference type="InterPro" id="IPR001950">
    <property type="entry name" value="SUI1"/>
</dbReference>
<name>A0A0M9U2V9_9CHLR</name>
<dbReference type="PANTHER" id="PTHR12789:SF0">
    <property type="entry name" value="DENSITY-REGULATED PROTEIN"/>
    <property type="match status" value="1"/>
</dbReference>
<dbReference type="OrthoDB" id="9792915at2"/>
<dbReference type="PATRIC" id="fig|229921.5.peg.421"/>
<dbReference type="InterPro" id="IPR036877">
    <property type="entry name" value="SUI1_dom_sf"/>
</dbReference>
<comment type="similarity">
    <text evidence="1">Belongs to the SUI1 family.</text>
</comment>
<keyword evidence="5" id="KW-0396">Initiation factor</keyword>
<dbReference type="PROSITE" id="PS50296">
    <property type="entry name" value="SUI1"/>
    <property type="match status" value="1"/>
</dbReference>
<dbReference type="EMBL" id="DF967975">
    <property type="protein sequence ID" value="GAP19084.1"/>
    <property type="molecule type" value="Genomic_DNA"/>
</dbReference>
<dbReference type="GO" id="GO:0001731">
    <property type="term" value="P:formation of translation preinitiation complex"/>
    <property type="evidence" value="ECO:0007669"/>
    <property type="project" value="TreeGrafter"/>
</dbReference>
<evidence type="ECO:0000256" key="2">
    <source>
        <dbReference type="ARBA" id="ARBA00022845"/>
    </source>
</evidence>
<evidence type="ECO:0000313" key="6">
    <source>
        <dbReference type="EMBL" id="KPL91579.1"/>
    </source>
</evidence>
<evidence type="ECO:0000313" key="5">
    <source>
        <dbReference type="EMBL" id="GAP19084.1"/>
    </source>
</evidence>
<accession>A0A0M9U2V9</accession>
<dbReference type="CDD" id="cd11567">
    <property type="entry name" value="YciH_like"/>
    <property type="match status" value="1"/>
</dbReference>
<keyword evidence="3" id="KW-0648">Protein biosynthesis</keyword>
<dbReference type="NCBIfam" id="TIGR01158">
    <property type="entry name" value="SUI1_rel"/>
    <property type="match status" value="1"/>
</dbReference>
<reference evidence="5" key="1">
    <citation type="journal article" date="2015" name="Genome Announc.">
        <title>Draft Genome Sequences of Anaerolinea thermolimosa IMO-1, Bellilinea caldifistulae GOMI-1, Leptolinea tardivitalis YMTK-2, Levilinea saccharolytica KIBI-1, Longilinea arvoryzae KOME-1, Previously Described as Members of the Class Anaerolineae (Chloroflexi).</title>
        <authorList>
            <person name="Matsuura N."/>
            <person name="Tourlousse M.D."/>
            <person name="Ohashi A."/>
            <person name="Hugenholtz P."/>
            <person name="Sekiguchi Y."/>
        </authorList>
    </citation>
    <scope>NUCLEOTIDE SEQUENCE</scope>
    <source>
        <strain evidence="5">KIBI-1</strain>
    </source>
</reference>
<dbReference type="PANTHER" id="PTHR12789">
    <property type="entry name" value="DENSITY-REGULATED PROTEIN HOMOLOG"/>
    <property type="match status" value="1"/>
</dbReference>
<dbReference type="Pfam" id="PF01253">
    <property type="entry name" value="SUI1"/>
    <property type="match status" value="1"/>
</dbReference>
<organism evidence="5">
    <name type="scientific">Levilinea saccharolytica</name>
    <dbReference type="NCBI Taxonomy" id="229921"/>
    <lineage>
        <taxon>Bacteria</taxon>
        <taxon>Bacillati</taxon>
        <taxon>Chloroflexota</taxon>
        <taxon>Anaerolineae</taxon>
        <taxon>Anaerolineales</taxon>
        <taxon>Anaerolineaceae</taxon>
        <taxon>Levilinea</taxon>
    </lineage>
</organism>
<dbReference type="SUPFAM" id="SSF55159">
    <property type="entry name" value="eIF1-like"/>
    <property type="match status" value="1"/>
</dbReference>
<dbReference type="GO" id="GO:0002188">
    <property type="term" value="P:translation reinitiation"/>
    <property type="evidence" value="ECO:0007669"/>
    <property type="project" value="TreeGrafter"/>
</dbReference>